<feature type="domain" description="Peptidase S8/S53" evidence="13">
    <location>
        <begin position="178"/>
        <end position="651"/>
    </location>
</feature>
<keyword evidence="5 9" id="KW-0378">Hydrolase</keyword>
<dbReference type="Gene3D" id="2.60.40.2310">
    <property type="match status" value="1"/>
</dbReference>
<evidence type="ECO:0000259" key="13">
    <source>
        <dbReference type="Pfam" id="PF00082"/>
    </source>
</evidence>
<feature type="active site" description="Charge relay system" evidence="8 9">
    <location>
        <position position="615"/>
    </location>
</feature>
<dbReference type="Pfam" id="PF02225">
    <property type="entry name" value="PA"/>
    <property type="match status" value="1"/>
</dbReference>
<dbReference type="InterPro" id="IPR010259">
    <property type="entry name" value="S8pro/Inhibitor_I9"/>
</dbReference>
<dbReference type="InterPro" id="IPR034197">
    <property type="entry name" value="Peptidases_S8_3"/>
</dbReference>
<feature type="domain" description="PA" evidence="14">
    <location>
        <begin position="468"/>
        <end position="532"/>
    </location>
</feature>
<feature type="domain" description="Subtilisin-like protease fibronectin type-III" evidence="16">
    <location>
        <begin position="713"/>
        <end position="806"/>
    </location>
</feature>
<evidence type="ECO:0000259" key="15">
    <source>
        <dbReference type="Pfam" id="PF05922"/>
    </source>
</evidence>
<dbReference type="InterPro" id="IPR023828">
    <property type="entry name" value="Peptidase_S8_Ser-AS"/>
</dbReference>
<dbReference type="GO" id="GO:0004252">
    <property type="term" value="F:serine-type endopeptidase activity"/>
    <property type="evidence" value="ECO:0007669"/>
    <property type="project" value="UniProtKB-UniRule"/>
</dbReference>
<dbReference type="Gene3D" id="3.50.30.30">
    <property type="match status" value="1"/>
</dbReference>
<feature type="active site" description="Charge relay system" evidence="8 9">
    <location>
        <position position="280"/>
    </location>
</feature>
<keyword evidence="18" id="KW-1185">Reference proteome</keyword>
<dbReference type="InterPro" id="IPR015500">
    <property type="entry name" value="Peptidase_S8_subtilisin-rel"/>
</dbReference>
<evidence type="ECO:0000256" key="11">
    <source>
        <dbReference type="SAM" id="MobiDB-lite"/>
    </source>
</evidence>
<evidence type="ECO:0000256" key="7">
    <source>
        <dbReference type="ARBA" id="ARBA00023180"/>
    </source>
</evidence>
<feature type="signal peptide" evidence="12">
    <location>
        <begin position="1"/>
        <end position="37"/>
    </location>
</feature>
<reference evidence="17 18" key="1">
    <citation type="submission" date="2019-08" db="EMBL/GenBank/DDBJ databases">
        <title>Agrococcus lahaulensis sp. nov., isolated from a cold desert of the Indian Himalayas.</title>
        <authorList>
            <person name="Qu J.H."/>
        </authorList>
    </citation>
    <scope>NUCLEOTIDE SEQUENCE [LARGE SCALE GENOMIC DNA]</scope>
    <source>
        <strain evidence="17 18">NS18</strain>
    </source>
</reference>
<comment type="subcellular location">
    <subcellularLocation>
        <location evidence="1">Secreted</location>
    </subcellularLocation>
</comment>
<evidence type="ECO:0000256" key="1">
    <source>
        <dbReference type="ARBA" id="ARBA00004613"/>
    </source>
</evidence>
<accession>A0A5M8Q500</accession>
<dbReference type="InterPro" id="IPR000209">
    <property type="entry name" value="Peptidase_S8/S53_dom"/>
</dbReference>
<evidence type="ECO:0000256" key="3">
    <source>
        <dbReference type="ARBA" id="ARBA00022670"/>
    </source>
</evidence>
<comment type="caution">
    <text evidence="17">The sequence shown here is derived from an EMBL/GenBank/DDBJ whole genome shotgun (WGS) entry which is preliminary data.</text>
</comment>
<keyword evidence="3 9" id="KW-0645">Protease</keyword>
<name>A0A5M8Q500_9MICO</name>
<evidence type="ECO:0000259" key="14">
    <source>
        <dbReference type="Pfam" id="PF02225"/>
    </source>
</evidence>
<keyword evidence="7" id="KW-0325">Glycoprotein</keyword>
<dbReference type="Proteomes" id="UP000323221">
    <property type="component" value="Unassembled WGS sequence"/>
</dbReference>
<dbReference type="Pfam" id="PF05922">
    <property type="entry name" value="Inhibitor_I9"/>
    <property type="match status" value="1"/>
</dbReference>
<evidence type="ECO:0000256" key="9">
    <source>
        <dbReference type="PROSITE-ProRule" id="PRU01240"/>
    </source>
</evidence>
<dbReference type="SUPFAM" id="SSF52743">
    <property type="entry name" value="Subtilisin-like"/>
    <property type="match status" value="1"/>
</dbReference>
<feature type="active site" description="Charge relay system" evidence="8 9">
    <location>
        <position position="187"/>
    </location>
</feature>
<evidence type="ECO:0000256" key="6">
    <source>
        <dbReference type="ARBA" id="ARBA00022825"/>
    </source>
</evidence>
<evidence type="ECO:0000259" key="16">
    <source>
        <dbReference type="Pfam" id="PF17766"/>
    </source>
</evidence>
<dbReference type="Pfam" id="PF17766">
    <property type="entry name" value="fn3_6"/>
    <property type="match status" value="1"/>
</dbReference>
<keyword evidence="4 12" id="KW-0732">Signal</keyword>
<evidence type="ECO:0000313" key="17">
    <source>
        <dbReference type="EMBL" id="KAA6430945.1"/>
    </source>
</evidence>
<dbReference type="PROSITE" id="PS00136">
    <property type="entry name" value="SUBTILASE_ASP"/>
    <property type="match status" value="1"/>
</dbReference>
<evidence type="ECO:0000256" key="4">
    <source>
        <dbReference type="ARBA" id="ARBA00022729"/>
    </source>
</evidence>
<evidence type="ECO:0000256" key="10">
    <source>
        <dbReference type="RuleBase" id="RU003355"/>
    </source>
</evidence>
<organism evidence="17 18">
    <name type="scientific">Agrococcus sediminis</name>
    <dbReference type="NCBI Taxonomy" id="2599924"/>
    <lineage>
        <taxon>Bacteria</taxon>
        <taxon>Bacillati</taxon>
        <taxon>Actinomycetota</taxon>
        <taxon>Actinomycetes</taxon>
        <taxon>Micrococcales</taxon>
        <taxon>Microbacteriaceae</taxon>
        <taxon>Agrococcus</taxon>
    </lineage>
</organism>
<dbReference type="InterPro" id="IPR036852">
    <property type="entry name" value="Peptidase_S8/S53_dom_sf"/>
</dbReference>
<dbReference type="CDD" id="cd04852">
    <property type="entry name" value="Peptidases_S8_3"/>
    <property type="match status" value="1"/>
</dbReference>
<dbReference type="CDD" id="cd02120">
    <property type="entry name" value="PA_subtilisin_like"/>
    <property type="match status" value="1"/>
</dbReference>
<dbReference type="InterPro" id="IPR041469">
    <property type="entry name" value="Subtilisin-like_FN3"/>
</dbReference>
<keyword evidence="6 9" id="KW-0720">Serine protease</keyword>
<dbReference type="InterPro" id="IPR007253">
    <property type="entry name" value="Cell_wall-bd_2"/>
</dbReference>
<evidence type="ECO:0000256" key="5">
    <source>
        <dbReference type="ARBA" id="ARBA00022801"/>
    </source>
</evidence>
<evidence type="ECO:0000313" key="18">
    <source>
        <dbReference type="Proteomes" id="UP000323221"/>
    </source>
</evidence>
<evidence type="ECO:0000256" key="8">
    <source>
        <dbReference type="PIRSR" id="PIRSR615500-1"/>
    </source>
</evidence>
<feature type="domain" description="Inhibitor I9" evidence="15">
    <location>
        <begin position="53"/>
        <end position="153"/>
    </location>
</feature>
<dbReference type="Pfam" id="PF00082">
    <property type="entry name" value="Peptidase_S8"/>
    <property type="match status" value="1"/>
</dbReference>
<dbReference type="InterPro" id="IPR003137">
    <property type="entry name" value="PA_domain"/>
</dbReference>
<evidence type="ECO:0000256" key="2">
    <source>
        <dbReference type="ARBA" id="ARBA00011073"/>
    </source>
</evidence>
<dbReference type="PRINTS" id="PR00723">
    <property type="entry name" value="SUBTILISIN"/>
</dbReference>
<feature type="chain" id="PRO_5024271461" evidence="12">
    <location>
        <begin position="38"/>
        <end position="1315"/>
    </location>
</feature>
<dbReference type="RefSeq" id="WP_146357944.1">
    <property type="nucleotide sequence ID" value="NZ_VOIR01000017.1"/>
</dbReference>
<protein>
    <submittedName>
        <fullName evidence="17">S8 family serine peptidase</fullName>
    </submittedName>
</protein>
<dbReference type="Gene3D" id="3.40.50.12090">
    <property type="match status" value="2"/>
</dbReference>
<dbReference type="Pfam" id="PF04122">
    <property type="entry name" value="CW_binding_2"/>
    <property type="match status" value="3"/>
</dbReference>
<dbReference type="PROSITE" id="PS00138">
    <property type="entry name" value="SUBTILASE_SER"/>
    <property type="match status" value="1"/>
</dbReference>
<dbReference type="GO" id="GO:0006508">
    <property type="term" value="P:proteolysis"/>
    <property type="evidence" value="ECO:0007669"/>
    <property type="project" value="UniProtKB-KW"/>
</dbReference>
<dbReference type="OrthoDB" id="614750at2"/>
<proteinExistence type="inferred from homology"/>
<feature type="region of interest" description="Disordered" evidence="11">
    <location>
        <begin position="262"/>
        <end position="288"/>
    </location>
</feature>
<dbReference type="PROSITE" id="PS51892">
    <property type="entry name" value="SUBTILASE"/>
    <property type="match status" value="1"/>
</dbReference>
<dbReference type="InterPro" id="IPR045051">
    <property type="entry name" value="SBT"/>
</dbReference>
<dbReference type="PANTHER" id="PTHR10795">
    <property type="entry name" value="PROPROTEIN CONVERTASE SUBTILISIN/KEXIN"/>
    <property type="match status" value="1"/>
</dbReference>
<dbReference type="InterPro" id="IPR023827">
    <property type="entry name" value="Peptidase_S8_Asp-AS"/>
</dbReference>
<dbReference type="Gene3D" id="3.40.50.200">
    <property type="entry name" value="Peptidase S8/S53 domain"/>
    <property type="match status" value="1"/>
</dbReference>
<comment type="similarity">
    <text evidence="2 9 10">Belongs to the peptidase S8 family.</text>
</comment>
<gene>
    <name evidence="17" type="ORF">FQ330_12325</name>
</gene>
<dbReference type="GO" id="GO:0005576">
    <property type="term" value="C:extracellular region"/>
    <property type="evidence" value="ECO:0007669"/>
    <property type="project" value="UniProtKB-SubCell"/>
</dbReference>
<sequence>MSTLNSKRVRLRSGIALTTALALSAGASVLGAAAASAAPPQPPIDTSGFDSGRYIVVLEDDAMSTYRGGLPNLARTAPLGTDDIDVDSAAANAYAAHLETQQAEVASGIGAQIATNLTVTMNGFVADLSAEQALELARDSRVSQIFPDEMLQIQASPANEYLDLEGLWSQVGGVDEAGAGVVVGVLDTGIAPENPLFAGEPLGTTPGAEPYLDGDAIVFDKGDGSQFVGACETGSQFTAEDCSTKIITARYYVDGFGADNIGTETQEPGEYLSPRDGDGHGSHTASTAAGNAEVAVTSAGGADLGTMSGVAPEARIAAYKVCWSGTDPSSTDDDGCATSDSVAAIEQAVIDGVDVINFSIGGGAATSVATATDVAFLGAAAAGVFVSVSAGNSGPGASTLDHAAPWYTTVAAASIPNYEATVVLPGDERVPGGSITVPMEEGAPEISGPFIYAGDIAADGQDPAEAALCLPGTLDAAEADGAIVLCDRGVNARVEKSQVVADAGGIAAVLVNVTPGSIDLDDHVIPTIHVDAQYRDQLLAAAQTPGTVVSFEAGNTSGIETVAPVVAGFSSRGPALAEGSDVIKPDVASPGVGIIAAGPNPADGEPTYRMLSGTSMAAPHVAGLGAIYLGAHPNASPAEVKSALMTTATDTRNLDGSVSTDPWAQGAGFVNTQSMLDAGLVYENGTADWFGYLRGLGYVLPDSWVGTPMDPSDLNIASIAVGSLAGTQTVTRTVTALEAGSYAVSTSGMSGIDVAVSPSTLEFTEAGQSLSYEVTFTTAGAELGAWTSGFLTWTSSEHTVRSPLAVKPVAVAAPEWVEGMGTVGQTPVSGISGIDGSIPLEANGLAPFQLLGADGGDAGDYFQYVVEIPEGEIAHYFSLDAEDDTADHDLYVLRLNDAGTPVEQFTAATGSADETLLLEDPQAGTYVAIAEVWATGEAGAPSNFELDHVAVGTGQQEGSFRTEPTSIDDTVGGHFTYTAMWNGLDTNAEYLGVVGYGGTDVRTFVHVTTGDLTMPTPERLEGDDRYETAVAISQHGFPEGADVVYVASGQKFPDGLAAAPAAAREGGPLLLTQGGALPDVVAEEIERLSPERIVIVGGEPSVAPAVADELEGLAGTVDRVGGADRYETSRLIAQYAFEEGSANAFVATGRNYPDALSAGAAAGSIDAPILLVDGLRDGADDASVAELDRLGAENVYLLGDQNSMSNGIELDFDLLGLVVHRFAGSDRYQTAVLVNQEMFDGPVPAMYLASGQKFPDALSASALAAAEGSPLYLAKPTCINSAIVTESLRLGQPPVFLLGSEATLSSAVEEYAICP</sequence>
<dbReference type="EMBL" id="VOIR01000017">
    <property type="protein sequence ID" value="KAA6430945.1"/>
    <property type="molecule type" value="Genomic_DNA"/>
</dbReference>
<evidence type="ECO:0000256" key="12">
    <source>
        <dbReference type="SAM" id="SignalP"/>
    </source>
</evidence>